<dbReference type="GO" id="GO:0031640">
    <property type="term" value="P:killing of cells of another organism"/>
    <property type="evidence" value="ECO:0007669"/>
    <property type="project" value="UniProtKB-KW"/>
</dbReference>
<evidence type="ECO:0000256" key="2">
    <source>
        <dbReference type="PIRNR" id="PIRNR001892"/>
    </source>
</evidence>
<dbReference type="AlphaFoldDB" id="A0AAW9RF92"/>
<dbReference type="Proteomes" id="UP001378188">
    <property type="component" value="Unassembled WGS sequence"/>
</dbReference>
<sequence length="515" mass="53338">MRTIGAPRLCACLALAVAVALAGCADNALKLAPQSPSNPWAPAATSESALLPARAPDASPGSGQADFSVPSNPAAALLAPPPQLVEGRTYELPALIDIAARNNPQTRLAWEEARQAALAVGMTEATFLPTITATVIGGAQQVETQLPGGPAGNASYTSTIDGVVPALVLEWLLFDFGQRRANVDAARHNSFAANISFNGMHQQVIYDVAVAYYRYGATLEQERAARQALANSQLIEDAADSRYGRGIGTSVEVAQARQQVAQSNLRVVEAQGARRDAYQTLLAAMGVSPMTKIGIGDVAARKLPRSIGEPTEQLIMSALARRPDVLAAYSRMKATEAGIRAAEAEFRPKVYLSGIAASDQVGFAVSGFPGVGQQSTSAGVLVGVALPIYSGGLQRAQVEQAKSLSRSAEATFTQTQDAAAREIVIASDTLRTALAAYVAATELTIAAEVTYDAAFQSYRSGVGTITDATAADSGLLDARQSLSDAHAAALVAASTLAFALGNLTSQDAPSRTSGP</sequence>
<dbReference type="InterPro" id="IPR003423">
    <property type="entry name" value="OMP_efflux"/>
</dbReference>
<keyword evidence="2" id="KW-0998">Cell outer membrane</keyword>
<comment type="function">
    <text evidence="2">CyaE is necessary for transport of calmodulin-sensitive adenylate cyclase-hemolysin (cyclolysin).</text>
</comment>
<keyword evidence="2" id="KW-0813">Transport</keyword>
<dbReference type="Gene3D" id="1.20.1600.10">
    <property type="entry name" value="Outer membrane efflux proteins (OEP)"/>
    <property type="match status" value="1"/>
</dbReference>
<feature type="chain" id="PRO_5043544367" description="Protein CyaE" evidence="3">
    <location>
        <begin position="23"/>
        <end position="515"/>
    </location>
</feature>
<dbReference type="GO" id="GO:0015562">
    <property type="term" value="F:efflux transmembrane transporter activity"/>
    <property type="evidence" value="ECO:0007669"/>
    <property type="project" value="InterPro"/>
</dbReference>
<comment type="subcellular location">
    <subcellularLocation>
        <location evidence="2">Cell outer membrane</location>
        <topology evidence="2">Peripheral membrane protein</topology>
    </subcellularLocation>
</comment>
<name>A0AAW9RF92_9HYPH</name>
<organism evidence="4 5">
    <name type="scientific">Microbaculum marinum</name>
    <dbReference type="NCBI Taxonomy" id="1764581"/>
    <lineage>
        <taxon>Bacteria</taxon>
        <taxon>Pseudomonadati</taxon>
        <taxon>Pseudomonadota</taxon>
        <taxon>Alphaproteobacteria</taxon>
        <taxon>Hyphomicrobiales</taxon>
        <taxon>Tepidamorphaceae</taxon>
        <taxon>Microbaculum</taxon>
    </lineage>
</organism>
<keyword evidence="2" id="KW-0204">Cytolysis</keyword>
<dbReference type="GO" id="GO:0009279">
    <property type="term" value="C:cell outer membrane"/>
    <property type="evidence" value="ECO:0007669"/>
    <property type="project" value="UniProtKB-SubCell"/>
</dbReference>
<comment type="caution">
    <text evidence="4">The sequence shown here is derived from an EMBL/GenBank/DDBJ whole genome shotgun (WGS) entry which is preliminary data.</text>
</comment>
<dbReference type="PIRSF" id="PIRSF001892">
    <property type="entry name" value="CyaE"/>
    <property type="match status" value="1"/>
</dbReference>
<accession>A0AAW9RF92</accession>
<gene>
    <name evidence="4" type="ORF">V3328_05510</name>
</gene>
<dbReference type="Pfam" id="PF02321">
    <property type="entry name" value="OEP"/>
    <property type="match status" value="2"/>
</dbReference>
<feature type="signal peptide" evidence="3">
    <location>
        <begin position="1"/>
        <end position="22"/>
    </location>
</feature>
<dbReference type="SUPFAM" id="SSF56954">
    <property type="entry name" value="Outer membrane efflux proteins (OEP)"/>
    <property type="match status" value="1"/>
</dbReference>
<dbReference type="EMBL" id="JAZHOF010000002">
    <property type="protein sequence ID" value="MEJ8570917.1"/>
    <property type="molecule type" value="Genomic_DNA"/>
</dbReference>
<keyword evidence="5" id="KW-1185">Reference proteome</keyword>
<reference evidence="4 5" key="1">
    <citation type="submission" date="2024-02" db="EMBL/GenBank/DDBJ databases">
        <title>Genome analysis and characterization of Microbaculum marinisediminis sp. nov., isolated from marine sediment.</title>
        <authorList>
            <person name="Du Z.-J."/>
            <person name="Ye Y.-Q."/>
            <person name="Zhang Z.-R."/>
            <person name="Yuan S.-M."/>
            <person name="Zhang X.-Y."/>
        </authorList>
    </citation>
    <scope>NUCLEOTIDE SEQUENCE [LARGE SCALE GENOMIC DNA]</scope>
    <source>
        <strain evidence="4 5">SDUM1044001</strain>
    </source>
</reference>
<dbReference type="InterPro" id="IPR010131">
    <property type="entry name" value="MdtP/NodT-like"/>
</dbReference>
<evidence type="ECO:0000313" key="4">
    <source>
        <dbReference type="EMBL" id="MEJ8570917.1"/>
    </source>
</evidence>
<dbReference type="RefSeq" id="WP_340328613.1">
    <property type="nucleotide sequence ID" value="NZ_JAZHOF010000002.1"/>
</dbReference>
<evidence type="ECO:0000256" key="1">
    <source>
        <dbReference type="ARBA" id="ARBA00007613"/>
    </source>
</evidence>
<dbReference type="InterPro" id="IPR028351">
    <property type="entry name" value="CyaE"/>
</dbReference>
<protein>
    <recommendedName>
        <fullName evidence="2">Protein CyaE</fullName>
    </recommendedName>
</protein>
<keyword evidence="2" id="KW-0354">Hemolysis</keyword>
<proteinExistence type="inferred from homology"/>
<dbReference type="PROSITE" id="PS51257">
    <property type="entry name" value="PROKAR_LIPOPROTEIN"/>
    <property type="match status" value="1"/>
</dbReference>
<comment type="similarity">
    <text evidence="1 2">Belongs to the outer membrane factor (OMF) (TC 1.B.17) family.</text>
</comment>
<dbReference type="PANTHER" id="PTHR30203">
    <property type="entry name" value="OUTER MEMBRANE CATION EFFLUX PROTEIN"/>
    <property type="match status" value="1"/>
</dbReference>
<evidence type="ECO:0000256" key="3">
    <source>
        <dbReference type="SAM" id="SignalP"/>
    </source>
</evidence>
<keyword evidence="2" id="KW-0472">Membrane</keyword>
<keyword evidence="3" id="KW-0732">Signal</keyword>
<dbReference type="PANTHER" id="PTHR30203:SF29">
    <property type="entry name" value="PROTEIN CYAE"/>
    <property type="match status" value="1"/>
</dbReference>
<evidence type="ECO:0000313" key="5">
    <source>
        <dbReference type="Proteomes" id="UP001378188"/>
    </source>
</evidence>